<dbReference type="Proteomes" id="UP001251528">
    <property type="component" value="Unassembled WGS sequence"/>
</dbReference>
<dbReference type="EMBL" id="JASWJB010000228">
    <property type="protein sequence ID" value="KAK2593106.1"/>
    <property type="molecule type" value="Genomic_DNA"/>
</dbReference>
<proteinExistence type="predicted"/>
<name>A0AAJ0CLS6_9HYPO</name>
<evidence type="ECO:0000313" key="3">
    <source>
        <dbReference type="Proteomes" id="UP001251528"/>
    </source>
</evidence>
<accession>A0AAJ0CLS6</accession>
<feature type="region of interest" description="Disordered" evidence="1">
    <location>
        <begin position="1"/>
        <end position="25"/>
    </location>
</feature>
<evidence type="ECO:0000313" key="2">
    <source>
        <dbReference type="EMBL" id="KAK2593106.1"/>
    </source>
</evidence>
<sequence>MSCSDSKSREDSSIGINESDDDNFDETVVDSTSIVAADDITTKSVCDQDHDIDGDSAKFAGPELNFLVNSHVNESESWLEVDDYASPLNTTSSERTTLSRAQRQLLVDPPPDQSQRPLLLLSPARSYSSEAIDAIQSCESAAGLDFISRQSVAYERIFREACSPMCACQQHEEHEQRESSSNGAFSIKRMSQWVQSELGGVKNVLQAA</sequence>
<feature type="compositionally biased region" description="Basic and acidic residues" evidence="1">
    <location>
        <begin position="1"/>
        <end position="12"/>
    </location>
</feature>
<comment type="caution">
    <text evidence="2">The sequence shown here is derived from an EMBL/GenBank/DDBJ whole genome shotgun (WGS) entry which is preliminary data.</text>
</comment>
<keyword evidence="3" id="KW-1185">Reference proteome</keyword>
<organism evidence="2 3">
    <name type="scientific">Conoideocrella luteorostrata</name>
    <dbReference type="NCBI Taxonomy" id="1105319"/>
    <lineage>
        <taxon>Eukaryota</taxon>
        <taxon>Fungi</taxon>
        <taxon>Dikarya</taxon>
        <taxon>Ascomycota</taxon>
        <taxon>Pezizomycotina</taxon>
        <taxon>Sordariomycetes</taxon>
        <taxon>Hypocreomycetidae</taxon>
        <taxon>Hypocreales</taxon>
        <taxon>Clavicipitaceae</taxon>
        <taxon>Conoideocrella</taxon>
    </lineage>
</organism>
<evidence type="ECO:0000256" key="1">
    <source>
        <dbReference type="SAM" id="MobiDB-lite"/>
    </source>
</evidence>
<gene>
    <name evidence="2" type="ORF">QQS21_009196</name>
</gene>
<protein>
    <submittedName>
        <fullName evidence="2">Uncharacterized protein</fullName>
    </submittedName>
</protein>
<reference evidence="2" key="1">
    <citation type="submission" date="2023-06" db="EMBL/GenBank/DDBJ databases">
        <title>Conoideocrella luteorostrata (Hypocreales: Clavicipitaceae), a potential biocontrol fungus for elongate hemlock scale in United States Christmas tree production areas.</title>
        <authorList>
            <person name="Barrett H."/>
            <person name="Lovett B."/>
            <person name="Macias A.M."/>
            <person name="Stajich J.E."/>
            <person name="Kasson M.T."/>
        </authorList>
    </citation>
    <scope>NUCLEOTIDE SEQUENCE</scope>
    <source>
        <strain evidence="2">ARSEF 14590</strain>
    </source>
</reference>
<dbReference type="AlphaFoldDB" id="A0AAJ0CLS6"/>